<evidence type="ECO:0000313" key="3">
    <source>
        <dbReference type="EMBL" id="ESL06656.1"/>
    </source>
</evidence>
<dbReference type="EMBL" id="AUPL01005667">
    <property type="protein sequence ID" value="ESL06656.1"/>
    <property type="molecule type" value="Genomic_DNA"/>
</dbReference>
<dbReference type="VEuPathDB" id="TriTrypDB:TRSC58_05667"/>
<feature type="compositionally biased region" description="Polar residues" evidence="1">
    <location>
        <begin position="726"/>
        <end position="743"/>
    </location>
</feature>
<gene>
    <name evidence="3" type="ORF">TRSC58_05667</name>
</gene>
<dbReference type="Proteomes" id="UP000031737">
    <property type="component" value="Unassembled WGS sequence"/>
</dbReference>
<evidence type="ECO:0000259" key="2">
    <source>
        <dbReference type="Pfam" id="PF05018"/>
    </source>
</evidence>
<dbReference type="InterPro" id="IPR040441">
    <property type="entry name" value="CFA20/CFAP20DC"/>
</dbReference>
<feature type="compositionally biased region" description="Low complexity" evidence="1">
    <location>
        <begin position="745"/>
        <end position="756"/>
    </location>
</feature>
<dbReference type="InterPro" id="IPR007714">
    <property type="entry name" value="CFA20_dom"/>
</dbReference>
<feature type="compositionally biased region" description="Basic and acidic residues" evidence="1">
    <location>
        <begin position="907"/>
        <end position="920"/>
    </location>
</feature>
<feature type="region of interest" description="Disordered" evidence="1">
    <location>
        <begin position="850"/>
        <end position="950"/>
    </location>
</feature>
<organism evidence="3 4">
    <name type="scientific">Trypanosoma rangeli SC58</name>
    <dbReference type="NCBI Taxonomy" id="429131"/>
    <lineage>
        <taxon>Eukaryota</taxon>
        <taxon>Discoba</taxon>
        <taxon>Euglenozoa</taxon>
        <taxon>Kinetoplastea</taxon>
        <taxon>Metakinetoplastina</taxon>
        <taxon>Trypanosomatida</taxon>
        <taxon>Trypanosomatidae</taxon>
        <taxon>Trypanosoma</taxon>
        <taxon>Herpetosoma</taxon>
    </lineage>
</organism>
<feature type="region of interest" description="Disordered" evidence="1">
    <location>
        <begin position="679"/>
        <end position="698"/>
    </location>
</feature>
<name>A0A061IXR7_TRYRA</name>
<feature type="region of interest" description="Disordered" evidence="1">
    <location>
        <begin position="476"/>
        <end position="500"/>
    </location>
</feature>
<reference evidence="3 4" key="1">
    <citation type="submission" date="2013-07" db="EMBL/GenBank/DDBJ databases">
        <authorList>
            <person name="Stoco P.H."/>
            <person name="Wagner G."/>
            <person name="Gerber A."/>
            <person name="Zaha A."/>
            <person name="Thompson C."/>
            <person name="Bartholomeu D.C."/>
            <person name="Luckemeyer D.D."/>
            <person name="Bahia D."/>
            <person name="Loreto E."/>
            <person name="Prestes E.B."/>
            <person name="Lima F.M."/>
            <person name="Rodrigues-Luiz G."/>
            <person name="Vallejo G.A."/>
            <person name="Filho J.F."/>
            <person name="Monteiro K.M."/>
            <person name="Tyler K.M."/>
            <person name="de Almeida L.G."/>
            <person name="Ortiz M.F."/>
            <person name="Siervo M.A."/>
            <person name="de Moraes M.H."/>
            <person name="Cunha O.L."/>
            <person name="Mendonca-Neto R."/>
            <person name="Silva R."/>
            <person name="Teixeira S.M."/>
            <person name="Murta S.M."/>
            <person name="Sincero T.C."/>
            <person name="Mendes T.A."/>
            <person name="Urmenyi T.P."/>
            <person name="Silva V.G."/>
            <person name="da Rocha W.D."/>
            <person name="Andersson B."/>
            <person name="Romanha A.J."/>
            <person name="Steindel M."/>
            <person name="de Vasconcelos A.T."/>
            <person name="Grisard E.C."/>
        </authorList>
    </citation>
    <scope>NUCLEOTIDE SEQUENCE [LARGE SCALE GENOMIC DNA]</scope>
    <source>
        <strain evidence="3 4">SC58</strain>
    </source>
</reference>
<feature type="region of interest" description="Disordered" evidence="1">
    <location>
        <begin position="715"/>
        <end position="810"/>
    </location>
</feature>
<feature type="region of interest" description="Disordered" evidence="1">
    <location>
        <begin position="539"/>
        <end position="630"/>
    </location>
</feature>
<feature type="compositionally biased region" description="Polar residues" evidence="1">
    <location>
        <begin position="784"/>
        <end position="797"/>
    </location>
</feature>
<feature type="compositionally biased region" description="Basic and acidic residues" evidence="1">
    <location>
        <begin position="547"/>
        <end position="562"/>
    </location>
</feature>
<proteinExistence type="predicted"/>
<dbReference type="PANTHER" id="PTHR12458">
    <property type="entry name" value="ORF PROTEIN"/>
    <property type="match status" value="1"/>
</dbReference>
<sequence>MEAFTTTHVSLFRNPAEDAVPSYVLYSPQGSKPLAGLQVEGGFISRYYDKETRSQLIRTSPSAHISFLRNTSSRVGGINSSGNGGGLSAASQRVVILQICCEESARSVFSLTVELALQDKLGRHRLVFSNTFHKLQRCAQHVKVPLRCVAPGVWSNIVLDVPQIHAALFANSGGRLSTAEIIKSRKLLSVTLSCSNICRIRRVLGMPQLPPSHGDMAAAEWPLSLRLPPEVPACFWVIRTCEEAFLQQGIPPDASHHRLESATLASSAPDLADATPVHHKPLQRPVSGVPFHAFSAASDVNAGAQSDVLEMSGCGGGDPRGVPTDAAVGQTCLAAFPTKGCQADERQAKRGSGTHEVATLADSTPCVTPTRDAGVQTPDPAVAAEGLWPVEASLFGAQPSASQRPAKVVDPTNMNCVLLGEVAVEEEEEDKWWPMGSGGGNRGGRGRTAPVPAAAAEAPPARCFNFAERREKAEKIAVSGTAPTDPALADTERVPPGTQAPSVVNYVQTLNLMRERVKCIQALIHESGGHDLCRSDDRCATSGGNSEHSHSHGSHEEKDHHGGRSRLSSSGTIQHVPRCGGTVQPQQQPGLSSSPRFVAPQQRKQHVEEVECSAPAHHAQTPRDKTCRTAGVGARVHTATLREEKMHGDGDGDDEDEGFTVNVCMSEDPGRPVVVVPGDSTALSQKPPVPPSRPKSGEVDRLCFDSLYSEKGSLEPPPLWPFHGATKTTQNNSLVPSDPSSLDNAGPTTSATAATPVKQAWPTRATHQRGRLSEWTVGAIGKAETSQTRTTAASNSPRPSPQPSHSADELDSNFSAADYRRLPITSAGGCTMSAEIASRFIRVESNCGADGKNDEEEEAHPPLCVPSLLSKFPSQQQPIQLPASRGPPSLPPSCRSPPSLPATDNDDSAHMGGAKDKADQTDTPSRSTLRPPPRPFSSLGVPPEDGSEPLVFDPLLRCCLDLRSNTYVMASRPPPQGKV</sequence>
<feature type="compositionally biased region" description="Low complexity" evidence="1">
    <location>
        <begin position="447"/>
        <end position="456"/>
    </location>
</feature>
<evidence type="ECO:0000256" key="1">
    <source>
        <dbReference type="SAM" id="MobiDB-lite"/>
    </source>
</evidence>
<accession>A0A061IXR7</accession>
<feature type="domain" description="CFA20" evidence="2">
    <location>
        <begin position="25"/>
        <end position="171"/>
    </location>
</feature>
<feature type="compositionally biased region" description="Pro residues" evidence="1">
    <location>
        <begin position="888"/>
        <end position="900"/>
    </location>
</feature>
<dbReference type="OrthoDB" id="252805at2759"/>
<feature type="region of interest" description="Disordered" evidence="1">
    <location>
        <begin position="429"/>
        <end position="456"/>
    </location>
</feature>
<protein>
    <recommendedName>
        <fullName evidence="2">CFA20 domain-containing protein</fullName>
    </recommendedName>
</protein>
<keyword evidence="4" id="KW-1185">Reference proteome</keyword>
<comment type="caution">
    <text evidence="3">The sequence shown here is derived from an EMBL/GenBank/DDBJ whole genome shotgun (WGS) entry which is preliminary data.</text>
</comment>
<feature type="compositionally biased region" description="Low complexity" evidence="1">
    <location>
        <begin position="584"/>
        <end position="595"/>
    </location>
</feature>
<dbReference type="Pfam" id="PF05018">
    <property type="entry name" value="CFA20_dom"/>
    <property type="match status" value="1"/>
</dbReference>
<dbReference type="AlphaFoldDB" id="A0A061IXR7"/>
<evidence type="ECO:0000313" key="4">
    <source>
        <dbReference type="Proteomes" id="UP000031737"/>
    </source>
</evidence>